<feature type="transmembrane region" description="Helical" evidence="4">
    <location>
        <begin position="6"/>
        <end position="28"/>
    </location>
</feature>
<accession>A0ABQ9YZB4</accession>
<dbReference type="SUPFAM" id="SSF49854">
    <property type="entry name" value="Spermadhesin, CUB domain"/>
    <property type="match status" value="1"/>
</dbReference>
<dbReference type="CDD" id="cd00041">
    <property type="entry name" value="CUB"/>
    <property type="match status" value="1"/>
</dbReference>
<reference evidence="6 7" key="1">
    <citation type="journal article" date="2023" name="Nucleic Acids Res.">
        <title>The hologenome of Daphnia magna reveals possible DNA methylation and microbiome-mediated evolution of the host genome.</title>
        <authorList>
            <person name="Chaturvedi A."/>
            <person name="Li X."/>
            <person name="Dhandapani V."/>
            <person name="Marshall H."/>
            <person name="Kissane S."/>
            <person name="Cuenca-Cambronero M."/>
            <person name="Asole G."/>
            <person name="Calvet F."/>
            <person name="Ruiz-Romero M."/>
            <person name="Marangio P."/>
            <person name="Guigo R."/>
            <person name="Rago D."/>
            <person name="Mirbahai L."/>
            <person name="Eastwood N."/>
            <person name="Colbourne J.K."/>
            <person name="Zhou J."/>
            <person name="Mallon E."/>
            <person name="Orsini L."/>
        </authorList>
    </citation>
    <scope>NUCLEOTIDE SEQUENCE [LARGE SCALE GENOMIC DNA]</scope>
    <source>
        <strain evidence="6">LRV0_1</strain>
    </source>
</reference>
<evidence type="ECO:0000313" key="7">
    <source>
        <dbReference type="Proteomes" id="UP001234178"/>
    </source>
</evidence>
<dbReference type="InterPro" id="IPR035914">
    <property type="entry name" value="Sperma_CUB_dom_sf"/>
</dbReference>
<sequence length="177" mass="19703">MILTTAFLGILVFQLLFFHLISFPLLALQSEKERAQLKLEAFLAKMDTPIIPCNVTGVNCGSCKNVTDDGGTIESPHFPEPYDSNLNCLYTINAPYEKKIKLSFTEFKVEKCCDFITVFDELANLIQSSLNGSDTPMAVTSPSNQMTIKFTSNVDNITRLDPPAGPATRWQATYTFM</sequence>
<gene>
    <name evidence="6" type="ORF">OUZ56_011121</name>
</gene>
<proteinExistence type="predicted"/>
<comment type="caution">
    <text evidence="3">Lacks conserved residue(s) required for the propagation of feature annotation.</text>
</comment>
<keyword evidence="7" id="KW-1185">Reference proteome</keyword>
<keyword evidence="1" id="KW-0677">Repeat</keyword>
<evidence type="ECO:0000256" key="2">
    <source>
        <dbReference type="ARBA" id="ARBA00023157"/>
    </source>
</evidence>
<keyword evidence="2" id="KW-1015">Disulfide bond</keyword>
<dbReference type="Pfam" id="PF00431">
    <property type="entry name" value="CUB"/>
    <property type="match status" value="1"/>
</dbReference>
<dbReference type="InterPro" id="IPR000859">
    <property type="entry name" value="CUB_dom"/>
</dbReference>
<dbReference type="PANTHER" id="PTHR24251:SF30">
    <property type="entry name" value="MEMBRANE FRIZZLED-RELATED PROTEIN"/>
    <property type="match status" value="1"/>
</dbReference>
<keyword evidence="4" id="KW-1133">Transmembrane helix</keyword>
<keyword evidence="4" id="KW-0812">Transmembrane</keyword>
<evidence type="ECO:0000256" key="1">
    <source>
        <dbReference type="ARBA" id="ARBA00022737"/>
    </source>
</evidence>
<dbReference type="Proteomes" id="UP001234178">
    <property type="component" value="Unassembled WGS sequence"/>
</dbReference>
<evidence type="ECO:0000256" key="4">
    <source>
        <dbReference type="SAM" id="Phobius"/>
    </source>
</evidence>
<protein>
    <recommendedName>
        <fullName evidence="5">CUB domain-containing protein</fullName>
    </recommendedName>
</protein>
<organism evidence="6 7">
    <name type="scientific">Daphnia magna</name>
    <dbReference type="NCBI Taxonomy" id="35525"/>
    <lineage>
        <taxon>Eukaryota</taxon>
        <taxon>Metazoa</taxon>
        <taxon>Ecdysozoa</taxon>
        <taxon>Arthropoda</taxon>
        <taxon>Crustacea</taxon>
        <taxon>Branchiopoda</taxon>
        <taxon>Diplostraca</taxon>
        <taxon>Cladocera</taxon>
        <taxon>Anomopoda</taxon>
        <taxon>Daphniidae</taxon>
        <taxon>Daphnia</taxon>
    </lineage>
</organism>
<dbReference type="PROSITE" id="PS01180">
    <property type="entry name" value="CUB"/>
    <property type="match status" value="1"/>
</dbReference>
<name>A0ABQ9YZB4_9CRUS</name>
<dbReference type="Gene3D" id="2.60.120.290">
    <property type="entry name" value="Spermadhesin, CUB domain"/>
    <property type="match status" value="1"/>
</dbReference>
<keyword evidence="4" id="KW-0472">Membrane</keyword>
<comment type="caution">
    <text evidence="6">The sequence shown here is derived from an EMBL/GenBank/DDBJ whole genome shotgun (WGS) entry which is preliminary data.</text>
</comment>
<dbReference type="PANTHER" id="PTHR24251">
    <property type="entry name" value="OVOCHYMASE-RELATED"/>
    <property type="match status" value="1"/>
</dbReference>
<dbReference type="SMART" id="SM00042">
    <property type="entry name" value="CUB"/>
    <property type="match status" value="1"/>
</dbReference>
<evidence type="ECO:0000313" key="6">
    <source>
        <dbReference type="EMBL" id="KAK4005989.1"/>
    </source>
</evidence>
<dbReference type="EMBL" id="JAOYFB010000002">
    <property type="protein sequence ID" value="KAK4005989.1"/>
    <property type="molecule type" value="Genomic_DNA"/>
</dbReference>
<feature type="domain" description="CUB" evidence="5">
    <location>
        <begin position="60"/>
        <end position="177"/>
    </location>
</feature>
<evidence type="ECO:0000259" key="5">
    <source>
        <dbReference type="PROSITE" id="PS01180"/>
    </source>
</evidence>
<evidence type="ECO:0000256" key="3">
    <source>
        <dbReference type="PROSITE-ProRule" id="PRU00059"/>
    </source>
</evidence>